<accession>A0A2W7QJP9</accession>
<evidence type="ECO:0000313" key="3">
    <source>
        <dbReference type="Proteomes" id="UP000249538"/>
    </source>
</evidence>
<reference evidence="2 3" key="1">
    <citation type="submission" date="2018-06" db="EMBL/GenBank/DDBJ databases">
        <title>Genomic Encyclopedia of Archaeal and Bacterial Type Strains, Phase II (KMG-II): from individual species to whole genera.</title>
        <authorList>
            <person name="Goeker M."/>
        </authorList>
    </citation>
    <scope>NUCLEOTIDE SEQUENCE [LARGE SCALE GENOMIC DNA]</scope>
    <source>
        <strain evidence="2 3">DSM 18774</strain>
    </source>
</reference>
<feature type="region of interest" description="Disordered" evidence="1">
    <location>
        <begin position="27"/>
        <end position="55"/>
    </location>
</feature>
<organism evidence="2 3">
    <name type="scientific">Cereibacter changlensis</name>
    <dbReference type="NCBI Taxonomy" id="402884"/>
    <lineage>
        <taxon>Bacteria</taxon>
        <taxon>Pseudomonadati</taxon>
        <taxon>Pseudomonadota</taxon>
        <taxon>Alphaproteobacteria</taxon>
        <taxon>Rhodobacterales</taxon>
        <taxon>Paracoccaceae</taxon>
        <taxon>Cereibacter</taxon>
    </lineage>
</organism>
<dbReference type="EMBL" id="QKZS01000020">
    <property type="protein sequence ID" value="PZX48788.1"/>
    <property type="molecule type" value="Genomic_DNA"/>
</dbReference>
<protein>
    <submittedName>
        <fullName evidence="2">Uncharacterized protein</fullName>
    </submittedName>
</protein>
<sequence>MHGHPVVAGSGCATEFARALIRERTKAELASAPAKGRVGGNPGQRARDPAARRKARLARQDRYMECLNEMAQDCVAHVSRLRPDMAWEDVVRIVNGPLPREREWTQSRLPRAMNAYVRDGFLPENVLGRAGRRETDDRLPVIASPSAPFRPSATGWRLCAEHIPQPDELTVVTRCCWNGPRGRT</sequence>
<dbReference type="AlphaFoldDB" id="A0A2W7QJP9"/>
<evidence type="ECO:0000313" key="2">
    <source>
        <dbReference type="EMBL" id="PZX48788.1"/>
    </source>
</evidence>
<name>A0A2W7QJP9_9RHOB</name>
<gene>
    <name evidence="2" type="ORF">LX76_04159</name>
</gene>
<comment type="caution">
    <text evidence="2">The sequence shown here is derived from an EMBL/GenBank/DDBJ whole genome shotgun (WGS) entry which is preliminary data.</text>
</comment>
<dbReference type="Proteomes" id="UP000249538">
    <property type="component" value="Unassembled WGS sequence"/>
</dbReference>
<evidence type="ECO:0000256" key="1">
    <source>
        <dbReference type="SAM" id="MobiDB-lite"/>
    </source>
</evidence>
<proteinExistence type="predicted"/>